<dbReference type="AlphaFoldDB" id="A0ABD2IJL8"/>
<evidence type="ECO:0000313" key="4">
    <source>
        <dbReference type="Proteomes" id="UP001620645"/>
    </source>
</evidence>
<feature type="region of interest" description="Disordered" evidence="1">
    <location>
        <begin position="32"/>
        <end position="90"/>
    </location>
</feature>
<reference evidence="3 4" key="1">
    <citation type="submission" date="2024-10" db="EMBL/GenBank/DDBJ databases">
        <authorList>
            <person name="Kim D."/>
        </authorList>
    </citation>
    <scope>NUCLEOTIDE SEQUENCE [LARGE SCALE GENOMIC DNA]</scope>
    <source>
        <strain evidence="3">Taebaek</strain>
    </source>
</reference>
<proteinExistence type="predicted"/>
<gene>
    <name evidence="3" type="ORF">niasHS_012326</name>
</gene>
<feature type="compositionally biased region" description="Low complexity" evidence="1">
    <location>
        <begin position="46"/>
        <end position="60"/>
    </location>
</feature>
<sequence>MFCYSIPSSTMPLIALLIAFLISDVTFAMENEKDEKPSAPADGKAPSPSSEPPQNESSFETPKAPPKGDDEDSSPKCPGAPLKATQKPSVGIRKRLFEDI</sequence>
<dbReference type="EMBL" id="JBICCN010000305">
    <property type="protein sequence ID" value="KAL3079317.1"/>
    <property type="molecule type" value="Genomic_DNA"/>
</dbReference>
<keyword evidence="4" id="KW-1185">Reference proteome</keyword>
<feature type="signal peptide" evidence="2">
    <location>
        <begin position="1"/>
        <end position="28"/>
    </location>
</feature>
<evidence type="ECO:0000256" key="1">
    <source>
        <dbReference type="SAM" id="MobiDB-lite"/>
    </source>
</evidence>
<feature type="chain" id="PRO_5044859835" evidence="2">
    <location>
        <begin position="29"/>
        <end position="100"/>
    </location>
</feature>
<evidence type="ECO:0000256" key="2">
    <source>
        <dbReference type="SAM" id="SignalP"/>
    </source>
</evidence>
<comment type="caution">
    <text evidence="3">The sequence shown here is derived from an EMBL/GenBank/DDBJ whole genome shotgun (WGS) entry which is preliminary data.</text>
</comment>
<keyword evidence="2" id="KW-0732">Signal</keyword>
<accession>A0ABD2IJL8</accession>
<name>A0ABD2IJL8_HETSC</name>
<dbReference type="Proteomes" id="UP001620645">
    <property type="component" value="Unassembled WGS sequence"/>
</dbReference>
<evidence type="ECO:0000313" key="3">
    <source>
        <dbReference type="EMBL" id="KAL3079317.1"/>
    </source>
</evidence>
<protein>
    <submittedName>
        <fullName evidence="3">Uncharacterized protein</fullName>
    </submittedName>
</protein>
<organism evidence="3 4">
    <name type="scientific">Heterodera schachtii</name>
    <name type="common">Sugarbeet cyst nematode worm</name>
    <name type="synonym">Tylenchus schachtii</name>
    <dbReference type="NCBI Taxonomy" id="97005"/>
    <lineage>
        <taxon>Eukaryota</taxon>
        <taxon>Metazoa</taxon>
        <taxon>Ecdysozoa</taxon>
        <taxon>Nematoda</taxon>
        <taxon>Chromadorea</taxon>
        <taxon>Rhabditida</taxon>
        <taxon>Tylenchina</taxon>
        <taxon>Tylenchomorpha</taxon>
        <taxon>Tylenchoidea</taxon>
        <taxon>Heteroderidae</taxon>
        <taxon>Heteroderinae</taxon>
        <taxon>Heterodera</taxon>
    </lineage>
</organism>